<keyword evidence="3" id="KW-0863">Zinc-finger</keyword>
<sequence>MTKKTKKKGQKSGSNSGNGATQKNTNKGGGKSKNAKASSSSKKRGGGSGGKQNYIPSSEINEIICSQQLITIANLTSSELTYNGSDRIVFIINGEPIKTVWKKILCKKKLWDQNDIRIFVSSALVTADSRTGFEVEELVAELGNPESGLKKLGEIINFPSMSCDAGLESRVLSFQYVVLPLLGLLTRTAITECILETYVHAIFMVVYTNLDSFLYDNVMKMLETLVNRNSVIDSRVSVEKLLSHERYTFVPSSLGIFFLVIVRLLKELLCRIKKASFNKTMHKIAHDLQRLKSTYQQSLQPIEQQQTLSAPIDPLINNLETRKYFFMVLEREIKIMNKMLNKQNKQNTQSHRVSFTDMRSYDLPGELSKDGIRHDNDYVNISDIYIIPTREEILCDRQPFLPSSLPNTPHFLPDGVARLLDTQFRLLREDMLKPIRGGISSFLTALSEDWSSKNNSKLSMELKKIQEEGGTFTYDNGMNDNGDLQVYTYIQFVNITCDRRKGLACTIRFTPPKIHGAINEMDRREYWEKSKRLLTGSLVALLLPSRLSQLAQLNNKYSFYFGIVTSRDEYALSRYDDYADIDISFIDSSIYHIALNEITNFDKITTQSLEKRFMVESTSVYLEAYYHILKTLQTTNPFSLPFEKYLAPNLEGKSNVDIEVKNPMYTRAPEFKFDLSVLCKNKHINLKLKVAEKNTHDEVAKNITKYSNIGKLPDGTSYGLDETQAKALISALTREIALIEGPPGTGKTVVGVQIMKVLLAKENRKAKVGPILTICFTNHALDQFLEHLLDENITNIVRLGAQTESERIKEYNLDEICKNHANNKKLIWMSHMRLDKIEKEINEIKNILFEKWISWDDIREFLMIEKRGFYNEFNNVSNSNLPYWVSATIKNPQEVEEESWDKFQTVQNKRNKKLSIFEQWLNGEDIRIINKRKGILLKQQKGDEKDQKKKNRKWMDFNEFEALKEESKSKANSNFDDSQIDYETLRWIENYNEPKTNRNLSVLLNDYSIWQMSKVERQKLHDHWRTKINEKLVKQLANLERKHKEERQVMSDIYDEGNRKILLNSDVIGMTTSGAAKFQNLIKSINPKIIICEEAGEVLEAHILSALTPSTQHLILIGDHNQLRPHIATYSLSMDSLTGKNYQLDKSLFERLVYGDKAVKIEKTQLLTQRRMRKKEISDLIRYTLYPNLIDGENTANYNNVRGAQNNVYFIDHRHPEDNFGGESTMKSHVNRYEVKMVVEMVKYFVRNGYTKPEDIAVLTPYLGQMIKIRDALAKLFVVIIDERDAQDIAEMEGRDGRNRTHDNVDTGDTLKTSLNQPITLRTVDNFQGEEANIVIISLVRNFSESGRHDSIGFLKSPNRSNVLLSRAREGMYLLGNSELMAMKSKDMWAPIIDILRKRNQIGFGMPIVCNKHSDYKNIIDKPERFAQVSPDGGCYRPCYTPLPCGHACIYKCHSDDPEHIGIDCNVPIGDIKLPGCGHVIQNAKCWQNQKKKTLRCMKLVSKKSPYCEHTQNLRCFESIYCIKCKVMCRKILKCGHECLNECFECQNHSVSHEKLFYKIPIERTQHGDCKYICNKSLICGHLCKHYCHIRNKCPPCYECKFVNSLNSKVFK</sequence>
<evidence type="ECO:0000256" key="4">
    <source>
        <dbReference type="ARBA" id="ARBA00022833"/>
    </source>
</evidence>
<dbReference type="InterPro" id="IPR045055">
    <property type="entry name" value="DNA2/NAM7-like"/>
</dbReference>
<dbReference type="GO" id="GO:0004386">
    <property type="term" value="F:helicase activity"/>
    <property type="evidence" value="ECO:0007669"/>
    <property type="project" value="InterPro"/>
</dbReference>
<dbReference type="Pfam" id="PF13086">
    <property type="entry name" value="AAA_11"/>
    <property type="match status" value="1"/>
</dbReference>
<keyword evidence="5" id="KW-0175">Coiled coil</keyword>
<dbReference type="InterPro" id="IPR000967">
    <property type="entry name" value="Znf_NFX1"/>
</dbReference>
<dbReference type="Pfam" id="PF25396">
    <property type="entry name" value="ZNFX1"/>
    <property type="match status" value="1"/>
</dbReference>
<organism evidence="8 9">
    <name type="scientific">Glomus cerebriforme</name>
    <dbReference type="NCBI Taxonomy" id="658196"/>
    <lineage>
        <taxon>Eukaryota</taxon>
        <taxon>Fungi</taxon>
        <taxon>Fungi incertae sedis</taxon>
        <taxon>Mucoromycota</taxon>
        <taxon>Glomeromycotina</taxon>
        <taxon>Glomeromycetes</taxon>
        <taxon>Glomerales</taxon>
        <taxon>Glomeraceae</taxon>
        <taxon>Glomus</taxon>
    </lineage>
</organism>
<accession>A0A397SYP7</accession>
<name>A0A397SYP7_9GLOM</name>
<dbReference type="Pfam" id="PF13087">
    <property type="entry name" value="AAA_12"/>
    <property type="match status" value="1"/>
</dbReference>
<dbReference type="SMART" id="SM00438">
    <property type="entry name" value="ZnF_NFX"/>
    <property type="match status" value="3"/>
</dbReference>
<feature type="domain" description="NF-X1-type" evidence="7">
    <location>
        <begin position="1445"/>
        <end position="1467"/>
    </location>
</feature>
<dbReference type="PANTHER" id="PTHR10887:SF445">
    <property type="entry name" value="NFX1-TYPE ZINC FINGER-CONTAINING PROTEIN 1"/>
    <property type="match status" value="1"/>
</dbReference>
<dbReference type="InterPro" id="IPR057373">
    <property type="entry name" value="ZNFX1"/>
</dbReference>
<evidence type="ECO:0000313" key="9">
    <source>
        <dbReference type="Proteomes" id="UP000265703"/>
    </source>
</evidence>
<feature type="compositionally biased region" description="Low complexity" evidence="6">
    <location>
        <begin position="11"/>
        <end position="26"/>
    </location>
</feature>
<dbReference type="CDD" id="cd18808">
    <property type="entry name" value="SF1_C_Upf1"/>
    <property type="match status" value="1"/>
</dbReference>
<dbReference type="CDD" id="cd06008">
    <property type="entry name" value="NF-X1-zinc-finger"/>
    <property type="match status" value="1"/>
</dbReference>
<dbReference type="InterPro" id="IPR041679">
    <property type="entry name" value="DNA2/NAM7-like_C"/>
</dbReference>
<dbReference type="PANTHER" id="PTHR10887">
    <property type="entry name" value="DNA2/NAM7 HELICASE FAMILY"/>
    <property type="match status" value="1"/>
</dbReference>
<comment type="caution">
    <text evidence="8">The sequence shown here is derived from an EMBL/GenBank/DDBJ whole genome shotgun (WGS) entry which is preliminary data.</text>
</comment>
<dbReference type="InterPro" id="IPR027417">
    <property type="entry name" value="P-loop_NTPase"/>
</dbReference>
<dbReference type="InterPro" id="IPR041677">
    <property type="entry name" value="DNA2/NAM7_AAA_11"/>
</dbReference>
<dbReference type="EMBL" id="QKYT01000239">
    <property type="protein sequence ID" value="RIA88937.1"/>
    <property type="molecule type" value="Genomic_DNA"/>
</dbReference>
<gene>
    <name evidence="8" type="ORF">C1645_739024</name>
</gene>
<reference evidence="8 9" key="1">
    <citation type="submission" date="2018-06" db="EMBL/GenBank/DDBJ databases">
        <title>Comparative genomics reveals the genomic features of Rhizophagus irregularis, R. cerebriforme, R. diaphanum and Gigaspora rosea, and their symbiotic lifestyle signature.</title>
        <authorList>
            <person name="Morin E."/>
            <person name="San Clemente H."/>
            <person name="Chen E.C.H."/>
            <person name="De La Providencia I."/>
            <person name="Hainaut M."/>
            <person name="Kuo A."/>
            <person name="Kohler A."/>
            <person name="Murat C."/>
            <person name="Tang N."/>
            <person name="Roy S."/>
            <person name="Loubradou J."/>
            <person name="Henrissat B."/>
            <person name="Grigoriev I.V."/>
            <person name="Corradi N."/>
            <person name="Roux C."/>
            <person name="Martin F.M."/>
        </authorList>
    </citation>
    <scope>NUCLEOTIDE SEQUENCE [LARGE SCALE GENOMIC DNA]</scope>
    <source>
        <strain evidence="8 9">DAOM 227022</strain>
    </source>
</reference>
<keyword evidence="9" id="KW-1185">Reference proteome</keyword>
<evidence type="ECO:0000256" key="6">
    <source>
        <dbReference type="SAM" id="MobiDB-lite"/>
    </source>
</evidence>
<keyword evidence="2" id="KW-0677">Repeat</keyword>
<feature type="compositionally biased region" description="Basic residues" evidence="6">
    <location>
        <begin position="1"/>
        <end position="10"/>
    </location>
</feature>
<evidence type="ECO:0000313" key="8">
    <source>
        <dbReference type="EMBL" id="RIA88937.1"/>
    </source>
</evidence>
<evidence type="ECO:0000259" key="7">
    <source>
        <dbReference type="SMART" id="SM00438"/>
    </source>
</evidence>
<dbReference type="Proteomes" id="UP000265703">
    <property type="component" value="Unassembled WGS sequence"/>
</dbReference>
<proteinExistence type="predicted"/>
<dbReference type="OrthoDB" id="2423195at2759"/>
<dbReference type="SUPFAM" id="SSF52540">
    <property type="entry name" value="P-loop containing nucleoside triphosphate hydrolases"/>
    <property type="match status" value="1"/>
</dbReference>
<dbReference type="GO" id="GO:0031380">
    <property type="term" value="C:nuclear RNA-directed RNA polymerase complex"/>
    <property type="evidence" value="ECO:0007669"/>
    <property type="project" value="TreeGrafter"/>
</dbReference>
<feature type="coiled-coil region" evidence="5">
    <location>
        <begin position="1029"/>
        <end position="1056"/>
    </location>
</feature>
<dbReference type="FunFam" id="3.40.50.300:FF:001660">
    <property type="entry name" value="NF-X1 finger and helicase protein, putative"/>
    <property type="match status" value="1"/>
</dbReference>
<feature type="region of interest" description="Disordered" evidence="6">
    <location>
        <begin position="1"/>
        <end position="54"/>
    </location>
</feature>
<protein>
    <recommendedName>
        <fullName evidence="7">NF-X1-type domain-containing protein</fullName>
    </recommendedName>
</protein>
<feature type="domain" description="NF-X1-type" evidence="7">
    <location>
        <begin position="1580"/>
        <end position="1599"/>
    </location>
</feature>
<feature type="domain" description="NF-X1-type" evidence="7">
    <location>
        <begin position="1508"/>
        <end position="1527"/>
    </location>
</feature>
<evidence type="ECO:0000256" key="1">
    <source>
        <dbReference type="ARBA" id="ARBA00022723"/>
    </source>
</evidence>
<evidence type="ECO:0000256" key="2">
    <source>
        <dbReference type="ARBA" id="ARBA00022737"/>
    </source>
</evidence>
<keyword evidence="1" id="KW-0479">Metal-binding</keyword>
<dbReference type="Gene3D" id="3.40.50.300">
    <property type="entry name" value="P-loop containing nucleotide triphosphate hydrolases"/>
    <property type="match status" value="3"/>
</dbReference>
<evidence type="ECO:0000256" key="5">
    <source>
        <dbReference type="SAM" id="Coils"/>
    </source>
</evidence>
<dbReference type="InterPro" id="IPR047187">
    <property type="entry name" value="SF1_C_Upf1"/>
</dbReference>
<dbReference type="GO" id="GO:0008270">
    <property type="term" value="F:zinc ion binding"/>
    <property type="evidence" value="ECO:0007669"/>
    <property type="project" value="UniProtKB-KW"/>
</dbReference>
<dbReference type="GO" id="GO:0031048">
    <property type="term" value="P:regulatory ncRNA-mediated heterochromatin formation"/>
    <property type="evidence" value="ECO:0007669"/>
    <property type="project" value="TreeGrafter"/>
</dbReference>
<keyword evidence="4" id="KW-0862">Zinc</keyword>
<evidence type="ECO:0000256" key="3">
    <source>
        <dbReference type="ARBA" id="ARBA00022771"/>
    </source>
</evidence>